<evidence type="ECO:0000313" key="2">
    <source>
        <dbReference type="Proteomes" id="UP000198582"/>
    </source>
</evidence>
<name>A0A1H8YJA4_9PSEU</name>
<evidence type="ECO:0000313" key="1">
    <source>
        <dbReference type="EMBL" id="SEP52163.1"/>
    </source>
</evidence>
<proteinExistence type="predicted"/>
<dbReference type="OrthoDB" id="3711227at2"/>
<accession>A0A1H8YJA4</accession>
<evidence type="ECO:0008006" key="3">
    <source>
        <dbReference type="Google" id="ProtNLM"/>
    </source>
</evidence>
<keyword evidence="2" id="KW-1185">Reference proteome</keyword>
<reference evidence="1 2" key="1">
    <citation type="submission" date="2016-10" db="EMBL/GenBank/DDBJ databases">
        <authorList>
            <person name="de Groot N.N."/>
        </authorList>
    </citation>
    <scope>NUCLEOTIDE SEQUENCE [LARGE SCALE GENOMIC DNA]</scope>
    <source>
        <strain evidence="1 2">DSM 44993</strain>
    </source>
</reference>
<protein>
    <recommendedName>
        <fullName evidence="3">Asp23 family, cell envelope-related function</fullName>
    </recommendedName>
</protein>
<dbReference type="RefSeq" id="WP_091625012.1">
    <property type="nucleotide sequence ID" value="NZ_FOEF01000019.1"/>
</dbReference>
<dbReference type="Proteomes" id="UP000198582">
    <property type="component" value="Unassembled WGS sequence"/>
</dbReference>
<dbReference type="STRING" id="394193.SAMN04489732_11945"/>
<gene>
    <name evidence="1" type="ORF">SAMN04489732_11945</name>
</gene>
<sequence length="190" mass="20477">MAVNQSYELPCGRDLDTVWDRLDEVGSGHADEHELTCPHCRTARESLLALREATQELVDEPDPVPPDLVGRIMSAVRAEVRRGQMLSLPTPEPGGVEVSEQAVAVILRYAADSAGGVRARRCRVRKAGVDSDGASVVEVELTLVVRLGNRDGGETLARVRERVVAAAAARVGLSLAKLDLLVEDVYEDGE</sequence>
<organism evidence="1 2">
    <name type="scientific">Amycolatopsis saalfeldensis</name>
    <dbReference type="NCBI Taxonomy" id="394193"/>
    <lineage>
        <taxon>Bacteria</taxon>
        <taxon>Bacillati</taxon>
        <taxon>Actinomycetota</taxon>
        <taxon>Actinomycetes</taxon>
        <taxon>Pseudonocardiales</taxon>
        <taxon>Pseudonocardiaceae</taxon>
        <taxon>Amycolatopsis</taxon>
    </lineage>
</organism>
<dbReference type="EMBL" id="FOEF01000019">
    <property type="protein sequence ID" value="SEP52163.1"/>
    <property type="molecule type" value="Genomic_DNA"/>
</dbReference>
<dbReference type="AlphaFoldDB" id="A0A1H8YJA4"/>